<accession>A0A0F9HBS2</accession>
<name>A0A0F9HBS2_9ZZZZ</name>
<comment type="caution">
    <text evidence="1">The sequence shown here is derived from an EMBL/GenBank/DDBJ whole genome shotgun (WGS) entry which is preliminary data.</text>
</comment>
<evidence type="ECO:0000313" key="1">
    <source>
        <dbReference type="EMBL" id="KKM08569.1"/>
    </source>
</evidence>
<dbReference type="EMBL" id="LAZR01015544">
    <property type="protein sequence ID" value="KKM08569.1"/>
    <property type="molecule type" value="Genomic_DNA"/>
</dbReference>
<sequence length="547" mass="60273">MPEYALTPNDVRQTLFWLLELTWASRAFRFATDAVNILDEDSNTLVYTGGLSIQFTESMSLFNPAPATPRLSITNLLFPVDVAELIETGHPFVQVSVELSQHVEGDAFERRKVRFRGRMRLTDYDAVGTPVAFSVEAERRGRAVLIPDADAEVTTTTWPDADDITLGDFVPFVIGKPGHNKSSVGGIQYTGGSPAVTIDDVNDFLAICEGLIAATNVVIIDTDAQARTTNNPVTHRVDALGRTFATIDMDPASTQATYIAGNKYQVDWSSDSGSADAGGGIVNPFNTGVLRGAGDVIRWAYDLSGVPFDTGRWAAVADILNAFLIDTYIDSATDLPRWLEKHVFPLLPLAAVLQGPNGVYPVLWTRNVKSTEVVANIDVERDGLSPTGPVRYEGGQFGNELRIKYAPRGDNGRSSRSRTVTGRDVGADTSIVQPFQILRSSQLQYERKARKTITTKVIRDNGTALRILSWQAAAYAFPWRFVSYRQESASLGWLRPGHPVTLTHDHTDYNRHLTNRVCWVSAVEWNNTTPTYTFVLIDSPARDTRPT</sequence>
<dbReference type="AlphaFoldDB" id="A0A0F9HBS2"/>
<protein>
    <recommendedName>
        <fullName evidence="2">Tip attachment protein J domain-containing protein</fullName>
    </recommendedName>
</protein>
<evidence type="ECO:0008006" key="2">
    <source>
        <dbReference type="Google" id="ProtNLM"/>
    </source>
</evidence>
<reference evidence="1" key="1">
    <citation type="journal article" date="2015" name="Nature">
        <title>Complex archaea that bridge the gap between prokaryotes and eukaryotes.</title>
        <authorList>
            <person name="Spang A."/>
            <person name="Saw J.H."/>
            <person name="Jorgensen S.L."/>
            <person name="Zaremba-Niedzwiedzka K."/>
            <person name="Martijn J."/>
            <person name="Lind A.E."/>
            <person name="van Eijk R."/>
            <person name="Schleper C."/>
            <person name="Guy L."/>
            <person name="Ettema T.J."/>
        </authorList>
    </citation>
    <scope>NUCLEOTIDE SEQUENCE</scope>
</reference>
<gene>
    <name evidence="1" type="ORF">LCGC14_1723630</name>
</gene>
<organism evidence="1">
    <name type="scientific">marine sediment metagenome</name>
    <dbReference type="NCBI Taxonomy" id="412755"/>
    <lineage>
        <taxon>unclassified sequences</taxon>
        <taxon>metagenomes</taxon>
        <taxon>ecological metagenomes</taxon>
    </lineage>
</organism>
<proteinExistence type="predicted"/>